<keyword evidence="5 10" id="KW-0949">S-adenosyl-L-methionine</keyword>
<dbReference type="PANTHER" id="PTHR30352">
    <property type="entry name" value="PYRUVATE FORMATE-LYASE-ACTIVATING ENZYME"/>
    <property type="match status" value="1"/>
</dbReference>
<dbReference type="SFLD" id="SFLDG01066">
    <property type="entry name" value="organic_radical-activating_enz"/>
    <property type="match status" value="1"/>
</dbReference>
<evidence type="ECO:0000256" key="9">
    <source>
        <dbReference type="ARBA" id="ARBA00023014"/>
    </source>
</evidence>
<evidence type="ECO:0000256" key="3">
    <source>
        <dbReference type="ARBA" id="ARBA00021356"/>
    </source>
</evidence>
<dbReference type="PATRIC" id="fig|1341156.4.peg.2006"/>
<evidence type="ECO:0000256" key="10">
    <source>
        <dbReference type="RuleBase" id="RU362053"/>
    </source>
</evidence>
<dbReference type="Pfam" id="PF04055">
    <property type="entry name" value="Radical_SAM"/>
    <property type="match status" value="1"/>
</dbReference>
<dbReference type="Proteomes" id="UP000021369">
    <property type="component" value="Unassembled WGS sequence"/>
</dbReference>
<evidence type="ECO:0000256" key="5">
    <source>
        <dbReference type="ARBA" id="ARBA00022691"/>
    </source>
</evidence>
<evidence type="ECO:0000256" key="8">
    <source>
        <dbReference type="ARBA" id="ARBA00023004"/>
    </source>
</evidence>
<evidence type="ECO:0000256" key="1">
    <source>
        <dbReference type="ARBA" id="ARBA00003141"/>
    </source>
</evidence>
<comment type="caution">
    <text evidence="12">The sequence shown here is derived from an EMBL/GenBank/DDBJ whole genome shotgun (WGS) entry which is preliminary data.</text>
</comment>
<dbReference type="AlphaFoldDB" id="A0A011UGC8"/>
<protein>
    <recommendedName>
        <fullName evidence="3 10">Pyruvate formate-lyase-activating enzyme</fullName>
        <ecNumber evidence="10">1.97.1.4</ecNumber>
    </recommendedName>
</protein>
<keyword evidence="10" id="KW-0963">Cytoplasm</keyword>
<comment type="subcellular location">
    <subcellularLocation>
        <location evidence="10">Cytoplasm</location>
    </subcellularLocation>
</comment>
<comment type="cofactor">
    <cofactor evidence="10">
        <name>[4Fe-4S] cluster</name>
        <dbReference type="ChEBI" id="CHEBI:49883"/>
    </cofactor>
    <text evidence="10">Binds 1 [4Fe-4S] cluster. The cluster is coordinated with 3 cysteines and an exchangeable S-adenosyl-L-methionine.</text>
</comment>
<name>A0A011UGC8_RUMAL</name>
<comment type="similarity">
    <text evidence="2 10">Belongs to the organic radical-activating enzymes family.</text>
</comment>
<dbReference type="GO" id="GO:0051539">
    <property type="term" value="F:4 iron, 4 sulfur cluster binding"/>
    <property type="evidence" value="ECO:0007669"/>
    <property type="project" value="UniProtKB-UniRule"/>
</dbReference>
<dbReference type="InterPro" id="IPR012839">
    <property type="entry name" value="Organic_radical_activase"/>
</dbReference>
<gene>
    <name evidence="12" type="ORF">RASY3_08005</name>
</gene>
<proteinExistence type="inferred from homology"/>
<keyword evidence="4 10" id="KW-0004">4Fe-4S</keyword>
<keyword evidence="13" id="KW-1185">Reference proteome</keyword>
<dbReference type="PROSITE" id="PS51918">
    <property type="entry name" value="RADICAL_SAM"/>
    <property type="match status" value="1"/>
</dbReference>
<dbReference type="InterPro" id="IPR034457">
    <property type="entry name" value="Organic_radical-activating"/>
</dbReference>
<dbReference type="NCBIfam" id="TIGR02493">
    <property type="entry name" value="PFLA"/>
    <property type="match status" value="1"/>
</dbReference>
<dbReference type="PIRSF" id="PIRSF000371">
    <property type="entry name" value="PFL_act_enz"/>
    <property type="match status" value="1"/>
</dbReference>
<dbReference type="InterPro" id="IPR007197">
    <property type="entry name" value="rSAM"/>
</dbReference>
<accession>A0A011UGC8</accession>
<dbReference type="Gene3D" id="3.20.20.70">
    <property type="entry name" value="Aldolase class I"/>
    <property type="match status" value="1"/>
</dbReference>
<keyword evidence="12" id="KW-0456">Lyase</keyword>
<dbReference type="GO" id="GO:0043365">
    <property type="term" value="F:[formate-C-acetyltransferase]-activating enzyme activity"/>
    <property type="evidence" value="ECO:0007669"/>
    <property type="project" value="UniProtKB-UniRule"/>
</dbReference>
<organism evidence="12 13">
    <name type="scientific">Ruminococcus albus SY3</name>
    <dbReference type="NCBI Taxonomy" id="1341156"/>
    <lineage>
        <taxon>Bacteria</taxon>
        <taxon>Bacillati</taxon>
        <taxon>Bacillota</taxon>
        <taxon>Clostridia</taxon>
        <taxon>Eubacteriales</taxon>
        <taxon>Oscillospiraceae</taxon>
        <taxon>Ruminococcus</taxon>
    </lineage>
</organism>
<sequence>MTGRIHSVESFSAVDGPGTRFVVFFQGCPMRCLYCHNPDTWRPDGGREVTAEDILTEYEAVKEFMHNGGITCTGGEPCLQIGFLTELFEKAKSKGINTCLDTSGITFIPNDTTAFDRLIKSTDLVMLDIKHIDPLMHKKITGHDNKGILAFAEYLSDNGIPVWIRHVVVPDLTDDEESLYRLGHFIARIKTLKALDVLPYHTLGRHKYEELGMEYPLGDTPQMTKDGALRARDIIMRGLKDELRENLKK</sequence>
<keyword evidence="12" id="KW-0670">Pyruvate</keyword>
<comment type="function">
    <text evidence="1 10">Activation of pyruvate formate-lyase under anaerobic conditions by generation of an organic free radical, using S-adenosylmethionine and reduced flavodoxin as cosubstrates to produce 5'-deoxy-adenosine.</text>
</comment>
<reference evidence="12 13" key="1">
    <citation type="submission" date="2013-06" db="EMBL/GenBank/DDBJ databases">
        <title>Rumen cellulosomics: divergent fiber-degrading strategies revealed by comparative genome-wide analysis of six Ruminococcal strains.</title>
        <authorList>
            <person name="Dassa B."/>
            <person name="Borovok I."/>
            <person name="Lamed R."/>
            <person name="Flint H."/>
            <person name="Yeoman C.J."/>
            <person name="White B."/>
            <person name="Bayer E.A."/>
        </authorList>
    </citation>
    <scope>NUCLEOTIDE SEQUENCE [LARGE SCALE GENOMIC DNA]</scope>
    <source>
        <strain evidence="12 13">SY3</strain>
    </source>
</reference>
<dbReference type="InterPro" id="IPR012838">
    <property type="entry name" value="PFL1_activating"/>
</dbReference>
<dbReference type="SUPFAM" id="SSF102114">
    <property type="entry name" value="Radical SAM enzymes"/>
    <property type="match status" value="1"/>
</dbReference>
<evidence type="ECO:0000256" key="4">
    <source>
        <dbReference type="ARBA" id="ARBA00022485"/>
    </source>
</evidence>
<dbReference type="InterPro" id="IPR013785">
    <property type="entry name" value="Aldolase_TIM"/>
</dbReference>
<evidence type="ECO:0000313" key="12">
    <source>
        <dbReference type="EMBL" id="EXM39734.1"/>
    </source>
</evidence>
<dbReference type="PROSITE" id="PS01087">
    <property type="entry name" value="RADICAL_ACTIVATING"/>
    <property type="match status" value="1"/>
</dbReference>
<keyword evidence="8 10" id="KW-0408">Iron</keyword>
<feature type="domain" description="Radical SAM core" evidence="11">
    <location>
        <begin position="14"/>
        <end position="237"/>
    </location>
</feature>
<evidence type="ECO:0000256" key="7">
    <source>
        <dbReference type="ARBA" id="ARBA00023002"/>
    </source>
</evidence>
<evidence type="ECO:0000256" key="6">
    <source>
        <dbReference type="ARBA" id="ARBA00022723"/>
    </source>
</evidence>
<dbReference type="RefSeq" id="WP_037286724.1">
    <property type="nucleotide sequence ID" value="NZ_JEOB01000002.1"/>
</dbReference>
<dbReference type="PANTHER" id="PTHR30352:SF5">
    <property type="entry name" value="PYRUVATE FORMATE-LYASE 1-ACTIVATING ENZYME"/>
    <property type="match status" value="1"/>
</dbReference>
<dbReference type="CDD" id="cd01335">
    <property type="entry name" value="Radical_SAM"/>
    <property type="match status" value="1"/>
</dbReference>
<dbReference type="OrthoDB" id="9782387at2"/>
<comment type="catalytic activity">
    <reaction evidence="10">
        <text>glycyl-[formate C-acetyltransferase] + reduced [flavodoxin] + S-adenosyl-L-methionine = glycin-2-yl radical-[formate C-acetyltransferase] + semiquinone [flavodoxin] + 5'-deoxyadenosine + L-methionine + H(+)</text>
        <dbReference type="Rhea" id="RHEA:19225"/>
        <dbReference type="Rhea" id="RHEA-COMP:10622"/>
        <dbReference type="Rhea" id="RHEA-COMP:12190"/>
        <dbReference type="Rhea" id="RHEA-COMP:12191"/>
        <dbReference type="Rhea" id="RHEA-COMP:14480"/>
        <dbReference type="ChEBI" id="CHEBI:15378"/>
        <dbReference type="ChEBI" id="CHEBI:17319"/>
        <dbReference type="ChEBI" id="CHEBI:29947"/>
        <dbReference type="ChEBI" id="CHEBI:32722"/>
        <dbReference type="ChEBI" id="CHEBI:57618"/>
        <dbReference type="ChEBI" id="CHEBI:57844"/>
        <dbReference type="ChEBI" id="CHEBI:59789"/>
        <dbReference type="ChEBI" id="CHEBI:140311"/>
        <dbReference type="EC" id="1.97.1.4"/>
    </reaction>
</comment>
<keyword evidence="9 10" id="KW-0411">Iron-sulfur</keyword>
<dbReference type="EC" id="1.97.1.4" evidence="10"/>
<evidence type="ECO:0000313" key="13">
    <source>
        <dbReference type="Proteomes" id="UP000021369"/>
    </source>
</evidence>
<evidence type="ECO:0000259" key="11">
    <source>
        <dbReference type="PROSITE" id="PS51918"/>
    </source>
</evidence>
<keyword evidence="6 10" id="KW-0479">Metal-binding</keyword>
<dbReference type="GO" id="GO:0046872">
    <property type="term" value="F:metal ion binding"/>
    <property type="evidence" value="ECO:0007669"/>
    <property type="project" value="UniProtKB-UniRule"/>
</dbReference>
<dbReference type="SFLD" id="SFLDS00029">
    <property type="entry name" value="Radical_SAM"/>
    <property type="match status" value="1"/>
</dbReference>
<evidence type="ECO:0000256" key="2">
    <source>
        <dbReference type="ARBA" id="ARBA00009777"/>
    </source>
</evidence>
<keyword evidence="7 10" id="KW-0560">Oxidoreductase</keyword>
<dbReference type="GO" id="GO:0005737">
    <property type="term" value="C:cytoplasm"/>
    <property type="evidence" value="ECO:0007669"/>
    <property type="project" value="UniProtKB-SubCell"/>
</dbReference>
<dbReference type="GO" id="GO:0016829">
    <property type="term" value="F:lyase activity"/>
    <property type="evidence" value="ECO:0007669"/>
    <property type="project" value="UniProtKB-KW"/>
</dbReference>
<dbReference type="InterPro" id="IPR001989">
    <property type="entry name" value="Radical_activat_CS"/>
</dbReference>
<dbReference type="EMBL" id="JEOB01000002">
    <property type="protein sequence ID" value="EXM39734.1"/>
    <property type="molecule type" value="Genomic_DNA"/>
</dbReference>
<dbReference type="InterPro" id="IPR058240">
    <property type="entry name" value="rSAM_sf"/>
</dbReference>